<sequence length="115" mass="12607">MYHQLASDLTPVDDSEDMVIYGLLRDAVSVGWTPFNSTEKEVKIEQRDETEMLSVTGPATPELVATPVKKAPAVVPPKGRHYRGVRQRPWGKFAGGDKGSGEERREGLAGDIRDG</sequence>
<dbReference type="EMBL" id="CM018041">
    <property type="protein sequence ID" value="KAA8533904.1"/>
    <property type="molecule type" value="Genomic_DNA"/>
</dbReference>
<evidence type="ECO:0008006" key="4">
    <source>
        <dbReference type="Google" id="ProtNLM"/>
    </source>
</evidence>
<feature type="compositionally biased region" description="Basic and acidic residues" evidence="1">
    <location>
        <begin position="99"/>
        <end position="115"/>
    </location>
</feature>
<keyword evidence="3" id="KW-1185">Reference proteome</keyword>
<dbReference type="OrthoDB" id="1747060at2759"/>
<evidence type="ECO:0000256" key="1">
    <source>
        <dbReference type="SAM" id="MobiDB-lite"/>
    </source>
</evidence>
<accession>A0A5J5AUF4</accession>
<feature type="region of interest" description="Disordered" evidence="1">
    <location>
        <begin position="74"/>
        <end position="115"/>
    </location>
</feature>
<dbReference type="Proteomes" id="UP000325577">
    <property type="component" value="Linkage Group LG18"/>
</dbReference>
<proteinExistence type="predicted"/>
<protein>
    <recommendedName>
        <fullName evidence="4">AP2/ERF domain-containing protein</fullName>
    </recommendedName>
</protein>
<gene>
    <name evidence="2" type="ORF">F0562_031421</name>
</gene>
<dbReference type="AlphaFoldDB" id="A0A5J5AUF4"/>
<evidence type="ECO:0000313" key="3">
    <source>
        <dbReference type="Proteomes" id="UP000325577"/>
    </source>
</evidence>
<organism evidence="2 3">
    <name type="scientific">Nyssa sinensis</name>
    <dbReference type="NCBI Taxonomy" id="561372"/>
    <lineage>
        <taxon>Eukaryota</taxon>
        <taxon>Viridiplantae</taxon>
        <taxon>Streptophyta</taxon>
        <taxon>Embryophyta</taxon>
        <taxon>Tracheophyta</taxon>
        <taxon>Spermatophyta</taxon>
        <taxon>Magnoliopsida</taxon>
        <taxon>eudicotyledons</taxon>
        <taxon>Gunneridae</taxon>
        <taxon>Pentapetalae</taxon>
        <taxon>asterids</taxon>
        <taxon>Cornales</taxon>
        <taxon>Nyssaceae</taxon>
        <taxon>Nyssa</taxon>
    </lineage>
</organism>
<reference evidence="2 3" key="1">
    <citation type="submission" date="2019-09" db="EMBL/GenBank/DDBJ databases">
        <title>A chromosome-level genome assembly of the Chinese tupelo Nyssa sinensis.</title>
        <authorList>
            <person name="Yang X."/>
            <person name="Kang M."/>
            <person name="Yang Y."/>
            <person name="Xiong H."/>
            <person name="Wang M."/>
            <person name="Zhang Z."/>
            <person name="Wang Z."/>
            <person name="Wu H."/>
            <person name="Ma T."/>
            <person name="Liu J."/>
            <person name="Xi Z."/>
        </authorList>
    </citation>
    <scope>NUCLEOTIDE SEQUENCE [LARGE SCALE GENOMIC DNA]</scope>
    <source>
        <strain evidence="2">J267</strain>
        <tissue evidence="2">Leaf</tissue>
    </source>
</reference>
<name>A0A5J5AUF4_9ASTE</name>
<evidence type="ECO:0000313" key="2">
    <source>
        <dbReference type="EMBL" id="KAA8533904.1"/>
    </source>
</evidence>